<feature type="region of interest" description="Disordered" evidence="1">
    <location>
        <begin position="155"/>
        <end position="212"/>
    </location>
</feature>
<comment type="caution">
    <text evidence="2">The sequence shown here is derived from an EMBL/GenBank/DDBJ whole genome shotgun (WGS) entry which is preliminary data.</text>
</comment>
<evidence type="ECO:0000256" key="1">
    <source>
        <dbReference type="SAM" id="MobiDB-lite"/>
    </source>
</evidence>
<reference evidence="2" key="1">
    <citation type="submission" date="2020-11" db="EMBL/GenBank/DDBJ databases">
        <authorList>
            <consortium name="DOE Joint Genome Institute"/>
            <person name="Ahrendt S."/>
            <person name="Riley R."/>
            <person name="Andreopoulos W."/>
            <person name="Labutti K."/>
            <person name="Pangilinan J."/>
            <person name="Ruiz-Duenas F.J."/>
            <person name="Barrasa J.M."/>
            <person name="Sanchez-Garcia M."/>
            <person name="Camarero S."/>
            <person name="Miyauchi S."/>
            <person name="Serrano A."/>
            <person name="Linde D."/>
            <person name="Babiker R."/>
            <person name="Drula E."/>
            <person name="Ayuso-Fernandez I."/>
            <person name="Pacheco R."/>
            <person name="Padilla G."/>
            <person name="Ferreira P."/>
            <person name="Barriuso J."/>
            <person name="Kellner H."/>
            <person name="Castanera R."/>
            <person name="Alfaro M."/>
            <person name="Ramirez L."/>
            <person name="Pisabarro A.G."/>
            <person name="Kuo A."/>
            <person name="Tritt A."/>
            <person name="Lipzen A."/>
            <person name="He G."/>
            <person name="Yan M."/>
            <person name="Ng V."/>
            <person name="Cullen D."/>
            <person name="Martin F."/>
            <person name="Rosso M.-N."/>
            <person name="Henrissat B."/>
            <person name="Hibbett D."/>
            <person name="Martinez A.T."/>
            <person name="Grigoriev I.V."/>
        </authorList>
    </citation>
    <scope>NUCLEOTIDE SEQUENCE</scope>
    <source>
        <strain evidence="2">ATCC 90797</strain>
    </source>
</reference>
<proteinExistence type="predicted"/>
<sequence length="212" mass="23476">MKLIYGLDPAASRAPYTVLKSKIQWSPAVNLTHVDWGKHFDAACCSCPRPCRGRERSSRGDNIVNSRPVTDKSCMQCLPSNPNQVPNPFRWSFSNRMTKGVHYVSKGLKAPNFLVPCRERSEHAIFHRTNRTLSAAEKHDSISIVRKADIESIHCGSGQPRRLVTPSQTTPSRPQRPRPGASDAPEASEGTRRNICPSSCQSATRDNCPVPS</sequence>
<dbReference type="Proteomes" id="UP000807025">
    <property type="component" value="Unassembled WGS sequence"/>
</dbReference>
<evidence type="ECO:0000313" key="2">
    <source>
        <dbReference type="EMBL" id="KAF9499042.1"/>
    </source>
</evidence>
<dbReference type="EMBL" id="MU154534">
    <property type="protein sequence ID" value="KAF9499042.1"/>
    <property type="molecule type" value="Genomic_DNA"/>
</dbReference>
<evidence type="ECO:0000313" key="3">
    <source>
        <dbReference type="Proteomes" id="UP000807025"/>
    </source>
</evidence>
<keyword evidence="3" id="KW-1185">Reference proteome</keyword>
<organism evidence="2 3">
    <name type="scientific">Pleurotus eryngii</name>
    <name type="common">Boletus of the steppes</name>
    <dbReference type="NCBI Taxonomy" id="5323"/>
    <lineage>
        <taxon>Eukaryota</taxon>
        <taxon>Fungi</taxon>
        <taxon>Dikarya</taxon>
        <taxon>Basidiomycota</taxon>
        <taxon>Agaricomycotina</taxon>
        <taxon>Agaricomycetes</taxon>
        <taxon>Agaricomycetidae</taxon>
        <taxon>Agaricales</taxon>
        <taxon>Pleurotineae</taxon>
        <taxon>Pleurotaceae</taxon>
        <taxon>Pleurotus</taxon>
    </lineage>
</organism>
<name>A0A9P6DBV9_PLEER</name>
<dbReference type="AlphaFoldDB" id="A0A9P6DBV9"/>
<feature type="compositionally biased region" description="Polar residues" evidence="1">
    <location>
        <begin position="196"/>
        <end position="205"/>
    </location>
</feature>
<gene>
    <name evidence="2" type="ORF">BDN71DRAFT_267632</name>
</gene>
<protein>
    <submittedName>
        <fullName evidence="2">Uncharacterized protein</fullName>
    </submittedName>
</protein>
<accession>A0A9P6DBV9</accession>